<dbReference type="PROSITE" id="PS51257">
    <property type="entry name" value="PROKAR_LIPOPROTEIN"/>
    <property type="match status" value="1"/>
</dbReference>
<dbReference type="Proteomes" id="UP001156614">
    <property type="component" value="Unassembled WGS sequence"/>
</dbReference>
<dbReference type="PANTHER" id="PTHR34183:SF8">
    <property type="entry name" value="ENDOLYTIC PEPTIDOGLYCAN TRANSGLYCOSYLASE RLPA-RELATED"/>
    <property type="match status" value="1"/>
</dbReference>
<evidence type="ECO:0000313" key="2">
    <source>
        <dbReference type="EMBL" id="GLQ61383.1"/>
    </source>
</evidence>
<dbReference type="RefSeq" id="WP_099212371.1">
    <property type="nucleotide sequence ID" value="NZ_BEWM01000003.1"/>
</dbReference>
<dbReference type="InterPro" id="IPR009009">
    <property type="entry name" value="RlpA-like_DPBB"/>
</dbReference>
<reference evidence="3" key="1">
    <citation type="journal article" date="2019" name="Int. J. Syst. Evol. Microbiol.">
        <title>The Global Catalogue of Microorganisms (GCM) 10K type strain sequencing project: providing services to taxonomists for standard genome sequencing and annotation.</title>
        <authorList>
            <consortium name="The Broad Institute Genomics Platform"/>
            <consortium name="The Broad Institute Genome Sequencing Center for Infectious Disease"/>
            <person name="Wu L."/>
            <person name="Ma J."/>
        </authorList>
    </citation>
    <scope>NUCLEOTIDE SEQUENCE [LARGE SCALE GENOMIC DNA]</scope>
    <source>
        <strain evidence="3">NBRC 3267</strain>
    </source>
</reference>
<dbReference type="AlphaFoldDB" id="A0AAV5NC27"/>
<organism evidence="2 3">
    <name type="scientific">Gluconobacter cerinus</name>
    <dbReference type="NCBI Taxonomy" id="38307"/>
    <lineage>
        <taxon>Bacteria</taxon>
        <taxon>Pseudomonadati</taxon>
        <taxon>Pseudomonadota</taxon>
        <taxon>Alphaproteobacteria</taxon>
        <taxon>Acetobacterales</taxon>
        <taxon>Acetobacteraceae</taxon>
        <taxon>Gluconobacter</taxon>
    </lineage>
</organism>
<dbReference type="PANTHER" id="PTHR34183">
    <property type="entry name" value="ENDOLYTIC PEPTIDOGLYCAN TRANSGLYCOSYLASE RLPA"/>
    <property type="match status" value="1"/>
</dbReference>
<dbReference type="CDD" id="cd22268">
    <property type="entry name" value="DPBB_RlpA-like"/>
    <property type="match status" value="1"/>
</dbReference>
<gene>
    <name evidence="2" type="ORF">GCM10007867_02280</name>
</gene>
<evidence type="ECO:0000259" key="1">
    <source>
        <dbReference type="Pfam" id="PF03330"/>
    </source>
</evidence>
<sequence length="285" mass="29969">MFLRNFAPLLAFLPLVGACHQDDEPASAPHPHYELGNAWHGPQGWFYPNEQFDYRATGLATREAPLHGQLASDGEAWSSGGMTGSHQTLQLPSIVTVRNLLNGRVVRIRLTRRGPESAGRVVALSPKAADLLGMTSDTPVEIVEDETASRAVMEGLTGAPHLDVQSAPVGEVRAESLDGGASKKVYGSDSSVGGQPSAALTPLPVTWSQGMTGPQGLYVLLGKFSGHGAAASVAVRCSGEVQRVPDGAGLDWRVRSGPYTDTTQADAALDRTHACGVEGARIIVE</sequence>
<protein>
    <recommendedName>
        <fullName evidence="1">RlpA-like protein double-psi beta-barrel domain-containing protein</fullName>
    </recommendedName>
</protein>
<evidence type="ECO:0000313" key="3">
    <source>
        <dbReference type="Proteomes" id="UP001156614"/>
    </source>
</evidence>
<dbReference type="Pfam" id="PF03330">
    <property type="entry name" value="DPBB_1"/>
    <property type="match status" value="1"/>
</dbReference>
<dbReference type="EMBL" id="BSNU01000001">
    <property type="protein sequence ID" value="GLQ61383.1"/>
    <property type="molecule type" value="Genomic_DNA"/>
</dbReference>
<dbReference type="Gene3D" id="2.40.40.10">
    <property type="entry name" value="RlpA-like domain"/>
    <property type="match status" value="1"/>
</dbReference>
<feature type="domain" description="RlpA-like protein double-psi beta-barrel" evidence="1">
    <location>
        <begin position="68"/>
        <end position="138"/>
    </location>
</feature>
<proteinExistence type="predicted"/>
<accession>A0AAV5NC27</accession>
<name>A0AAV5NC27_9PROT</name>
<keyword evidence="3" id="KW-1185">Reference proteome</keyword>
<comment type="caution">
    <text evidence="2">The sequence shown here is derived from an EMBL/GenBank/DDBJ whole genome shotgun (WGS) entry which is preliminary data.</text>
</comment>
<dbReference type="InterPro" id="IPR036908">
    <property type="entry name" value="RlpA-like_sf"/>
</dbReference>